<proteinExistence type="predicted"/>
<dbReference type="EMBL" id="JTHE02000003">
    <property type="protein sequence ID" value="NEV67944.1"/>
    <property type="molecule type" value="Genomic_DNA"/>
</dbReference>
<dbReference type="AlphaFoldDB" id="A0A0C1Y3U8"/>
<comment type="caution">
    <text evidence="1">The sequence shown here is derived from an EMBL/GenBank/DDBJ whole genome shotgun (WGS) entry which is preliminary data.</text>
</comment>
<accession>A0A0C1Y3U8</accession>
<reference evidence="1" key="2">
    <citation type="journal article" date="2015" name="Genome Announc.">
        <title>Draft Genome Sequence of Filamentous Marine Cyanobacterium Lyngbya confervoides Strain BDU141951.</title>
        <authorList>
            <person name="Chandrababunaidu M.M."/>
            <person name="Sen D."/>
            <person name="Tripathy S."/>
        </authorList>
    </citation>
    <scope>NUCLEOTIDE SEQUENCE</scope>
    <source>
        <strain evidence="1">BDU141951</strain>
    </source>
</reference>
<dbReference type="InterPro" id="IPR021336">
    <property type="entry name" value="DUF2949"/>
</dbReference>
<evidence type="ECO:0000313" key="1">
    <source>
        <dbReference type="EMBL" id="NEV67944.1"/>
    </source>
</evidence>
<protein>
    <submittedName>
        <fullName evidence="1">DUF2949 domain-containing protein</fullName>
    </submittedName>
</protein>
<sequence length="68" mass="7615">MTTQARLIEYLEKEMGLSEDAIALAVRQAGALPNLLPIALWKYGLITAEQLDQIFDWLEAPQPGQNFV</sequence>
<name>A0A0C1Y3U8_9CYAN</name>
<reference evidence="1" key="3">
    <citation type="submission" date="2020-02" db="EMBL/GenBank/DDBJ databases">
        <authorList>
            <person name="Sarangi A.N."/>
            <person name="Ghosh S."/>
            <person name="Mukherjee M."/>
            <person name="Tripathy S."/>
        </authorList>
    </citation>
    <scope>NUCLEOTIDE SEQUENCE</scope>
    <source>
        <strain evidence="1">BDU141951</strain>
    </source>
</reference>
<organism evidence="1">
    <name type="scientific">Lyngbya confervoides BDU141951</name>
    <dbReference type="NCBI Taxonomy" id="1574623"/>
    <lineage>
        <taxon>Bacteria</taxon>
        <taxon>Bacillati</taxon>
        <taxon>Cyanobacteriota</taxon>
        <taxon>Cyanophyceae</taxon>
        <taxon>Oscillatoriophycideae</taxon>
        <taxon>Oscillatoriales</taxon>
        <taxon>Microcoleaceae</taxon>
        <taxon>Lyngbya</taxon>
    </lineage>
</organism>
<dbReference type="Pfam" id="PF11165">
    <property type="entry name" value="DUF2949"/>
    <property type="match status" value="1"/>
</dbReference>
<gene>
    <name evidence="1" type="ORF">QQ91_012555</name>
</gene>
<reference evidence="1" key="1">
    <citation type="submission" date="2014-11" db="EMBL/GenBank/DDBJ databases">
        <authorList>
            <person name="Malar M.C."/>
            <person name="Sen D."/>
            <person name="Tripathy S."/>
        </authorList>
    </citation>
    <scope>NUCLEOTIDE SEQUENCE</scope>
    <source>
        <strain evidence="1">BDU141951</strain>
    </source>
</reference>